<keyword evidence="5" id="KW-1185">Reference proteome</keyword>
<feature type="domain" description="Methyltransferase" evidence="3">
    <location>
        <begin position="47"/>
        <end position="141"/>
    </location>
</feature>
<dbReference type="RefSeq" id="WP_307632831.1">
    <property type="nucleotide sequence ID" value="NZ_JAPHEH010000001.1"/>
</dbReference>
<name>A0A9X4MFU1_9BACT</name>
<organism evidence="4 5">
    <name type="scientific">Thiovibrio frasassiensis</name>
    <dbReference type="NCBI Taxonomy" id="2984131"/>
    <lineage>
        <taxon>Bacteria</taxon>
        <taxon>Pseudomonadati</taxon>
        <taxon>Thermodesulfobacteriota</taxon>
        <taxon>Desulfobulbia</taxon>
        <taxon>Desulfobulbales</taxon>
        <taxon>Thiovibrionaceae</taxon>
        <taxon>Thiovibrio</taxon>
    </lineage>
</organism>
<reference evidence="4" key="1">
    <citation type="journal article" date="2022" name="bioRxiv">
        <title>Thiovibrio frasassiensisgen. nov., sp. nov., an autotrophic, elemental sulfur disproportionating bacterium isolated from sulfidic karst sediment, and proposal of Thiovibrionaceae fam. nov.</title>
        <authorList>
            <person name="Aronson H."/>
            <person name="Thomas C."/>
            <person name="Bhattacharyya M."/>
            <person name="Eckstein S."/>
            <person name="Jensen S."/>
            <person name="Barco R."/>
            <person name="Macalady J."/>
            <person name="Amend J."/>
        </authorList>
    </citation>
    <scope>NUCLEOTIDE SEQUENCE</scope>
    <source>
        <strain evidence="4">RS19-109</strain>
    </source>
</reference>
<dbReference type="PANTHER" id="PTHR43861:SF1">
    <property type="entry name" value="TRANS-ACONITATE 2-METHYLTRANSFERASE"/>
    <property type="match status" value="1"/>
</dbReference>
<evidence type="ECO:0000256" key="1">
    <source>
        <dbReference type="ARBA" id="ARBA00022603"/>
    </source>
</evidence>
<keyword evidence="2" id="KW-0808">Transferase</keyword>
<gene>
    <name evidence="4" type="ORF">OLX77_06755</name>
</gene>
<protein>
    <submittedName>
        <fullName evidence="4">Methyltransferase domain-containing protein</fullName>
    </submittedName>
</protein>
<evidence type="ECO:0000259" key="3">
    <source>
        <dbReference type="Pfam" id="PF13649"/>
    </source>
</evidence>
<dbReference type="InterPro" id="IPR041698">
    <property type="entry name" value="Methyltransf_25"/>
</dbReference>
<evidence type="ECO:0000313" key="4">
    <source>
        <dbReference type="EMBL" id="MDG4475857.1"/>
    </source>
</evidence>
<keyword evidence="1 4" id="KW-0489">Methyltransferase</keyword>
<reference evidence="4" key="2">
    <citation type="submission" date="2022-10" db="EMBL/GenBank/DDBJ databases">
        <authorList>
            <person name="Aronson H.S."/>
        </authorList>
    </citation>
    <scope>NUCLEOTIDE SEQUENCE</scope>
    <source>
        <strain evidence="4">RS19-109</strain>
    </source>
</reference>
<dbReference type="InterPro" id="IPR029063">
    <property type="entry name" value="SAM-dependent_MTases_sf"/>
</dbReference>
<dbReference type="Gene3D" id="3.40.50.150">
    <property type="entry name" value="Vaccinia Virus protein VP39"/>
    <property type="match status" value="1"/>
</dbReference>
<proteinExistence type="predicted"/>
<dbReference type="EMBL" id="JAPHEH010000001">
    <property type="protein sequence ID" value="MDG4475857.1"/>
    <property type="molecule type" value="Genomic_DNA"/>
</dbReference>
<comment type="caution">
    <text evidence="4">The sequence shown here is derived from an EMBL/GenBank/DDBJ whole genome shotgun (WGS) entry which is preliminary data.</text>
</comment>
<dbReference type="GO" id="GO:0032259">
    <property type="term" value="P:methylation"/>
    <property type="evidence" value="ECO:0007669"/>
    <property type="project" value="UniProtKB-KW"/>
</dbReference>
<dbReference type="SUPFAM" id="SSF53335">
    <property type="entry name" value="S-adenosyl-L-methionine-dependent methyltransferases"/>
    <property type="match status" value="1"/>
</dbReference>
<dbReference type="Pfam" id="PF13649">
    <property type="entry name" value="Methyltransf_25"/>
    <property type="match status" value="1"/>
</dbReference>
<dbReference type="CDD" id="cd02440">
    <property type="entry name" value="AdoMet_MTases"/>
    <property type="match status" value="1"/>
</dbReference>
<evidence type="ECO:0000256" key="2">
    <source>
        <dbReference type="ARBA" id="ARBA00022679"/>
    </source>
</evidence>
<dbReference type="PANTHER" id="PTHR43861">
    <property type="entry name" value="TRANS-ACONITATE 2-METHYLTRANSFERASE-RELATED"/>
    <property type="match status" value="1"/>
</dbReference>
<accession>A0A9X4MFU1</accession>
<evidence type="ECO:0000313" key="5">
    <source>
        <dbReference type="Proteomes" id="UP001154240"/>
    </source>
</evidence>
<dbReference type="AlphaFoldDB" id="A0A9X4MFU1"/>
<sequence>MSDSRKQRIRQRFSRAAGTYDAHAETQKDLAARLLRELPEGTGVERILEIGCGTGHFTALLAVRYPEARITALDFAEGMARLAGKRLAEKRNVSVLCEDGERFLSGCSGHFELICANSTLQWFDDVGGALRRIGGLLSEKGCFAGVLFGPRTFVELAQGLSQVFGREVRLPPHGFPPGKDLESMLAEIFPRFSVQEESRVKNYPSLLELLDHIRKTGTGGGQLPAPLTRGRLQQLDAWFQATYCGYPVTYQAFVVKGEQ</sequence>
<dbReference type="GO" id="GO:0008168">
    <property type="term" value="F:methyltransferase activity"/>
    <property type="evidence" value="ECO:0007669"/>
    <property type="project" value="UniProtKB-KW"/>
</dbReference>
<dbReference type="Proteomes" id="UP001154240">
    <property type="component" value="Unassembled WGS sequence"/>
</dbReference>